<dbReference type="InterPro" id="IPR058525">
    <property type="entry name" value="DUF8212"/>
</dbReference>
<feature type="domain" description="DUF8212" evidence="3">
    <location>
        <begin position="251"/>
        <end position="366"/>
    </location>
</feature>
<dbReference type="Pfam" id="PF06985">
    <property type="entry name" value="HET"/>
    <property type="match status" value="1"/>
</dbReference>
<dbReference type="PANTHER" id="PTHR10622">
    <property type="entry name" value="HET DOMAIN-CONTAINING PROTEIN"/>
    <property type="match status" value="1"/>
</dbReference>
<accession>A0A1M2VIL3</accession>
<feature type="compositionally biased region" description="Basic residues" evidence="1">
    <location>
        <begin position="834"/>
        <end position="844"/>
    </location>
</feature>
<evidence type="ECO:0000259" key="3">
    <source>
        <dbReference type="Pfam" id="PF26640"/>
    </source>
</evidence>
<feature type="compositionally biased region" description="Polar residues" evidence="1">
    <location>
        <begin position="761"/>
        <end position="780"/>
    </location>
</feature>
<feature type="compositionally biased region" description="Low complexity" evidence="1">
    <location>
        <begin position="724"/>
        <end position="734"/>
    </location>
</feature>
<name>A0A1M2VIL3_TRAPU</name>
<keyword evidence="5" id="KW-1185">Reference proteome</keyword>
<organism evidence="4 5">
    <name type="scientific">Trametes pubescens</name>
    <name type="common">White-rot fungus</name>
    <dbReference type="NCBI Taxonomy" id="154538"/>
    <lineage>
        <taxon>Eukaryota</taxon>
        <taxon>Fungi</taxon>
        <taxon>Dikarya</taxon>
        <taxon>Basidiomycota</taxon>
        <taxon>Agaricomycotina</taxon>
        <taxon>Agaricomycetes</taxon>
        <taxon>Polyporales</taxon>
        <taxon>Polyporaceae</taxon>
        <taxon>Trametes</taxon>
    </lineage>
</organism>
<proteinExistence type="predicted"/>
<gene>
    <name evidence="4" type="ORF">TRAPUB_1719</name>
</gene>
<evidence type="ECO:0000313" key="5">
    <source>
        <dbReference type="Proteomes" id="UP000184267"/>
    </source>
</evidence>
<feature type="domain" description="Heterokaryon incompatibility" evidence="2">
    <location>
        <begin position="24"/>
        <end position="130"/>
    </location>
</feature>
<feature type="region of interest" description="Disordered" evidence="1">
    <location>
        <begin position="724"/>
        <end position="745"/>
    </location>
</feature>
<comment type="caution">
    <text evidence="4">The sequence shown here is derived from an EMBL/GenBank/DDBJ whole genome shotgun (WGS) entry which is preliminary data.</text>
</comment>
<feature type="compositionally biased region" description="Basic and acidic residues" evidence="1">
    <location>
        <begin position="632"/>
        <end position="641"/>
    </location>
</feature>
<evidence type="ECO:0000256" key="1">
    <source>
        <dbReference type="SAM" id="MobiDB-lite"/>
    </source>
</evidence>
<dbReference type="Proteomes" id="UP000184267">
    <property type="component" value="Unassembled WGS sequence"/>
</dbReference>
<dbReference type="EMBL" id="MNAD01001178">
    <property type="protein sequence ID" value="OJT07399.1"/>
    <property type="molecule type" value="Genomic_DNA"/>
</dbReference>
<dbReference type="OMA" id="RERHEMN"/>
<protein>
    <submittedName>
        <fullName evidence="4">Vegetative incompatibility protein HET-E-1</fullName>
    </submittedName>
</protein>
<sequence length="844" mass="93998">MNIRLLNTTTGKFHVFDDPREVHYAILSHVWARPPDLRDPELTYQDVLRIHDSHTFEQNPSSPHQVISYLPQFPEKYRKLCDIAREHGYDYAWADACCIDKTSSSELSQAINAMYDWYRYADVCYVFLHDVPTPAPASKDLEIHGRSRFRTSLWFKRGWTLQELLAPDVVVFLSDVWQVIGTKHTLAPLIEDITTIPRDVLTGRKALEDVSVACRMSWASSRKTTHEEDQAYSLLGIFGVTLRTTYGEGSYAFIRLQQEILKQIPDQTIFAWGLALSTETSHFRRDIPTESRAASNPTASLETSLRDQYLLASSPEAFKDSSHIVSVPWDVFLRRFGEPLSHRPTYTTTPYGIRAYLPLLSTRIENAQTAVPTCVVPLACRDVRSNDYMALLLRSQPQRESDFHVGAVVGNLRDILGLTSNGVNQNLAGAATVAHHYYRLAPFPDQLITTDLQRFKWMDIHIPHWPSFAAYNLERDHRIHSSLSSAAQGDRFQLSVSKWSYHVLKLDGYSITENSTNGDVCTVDISGAPASFGIIRIDVRRCECTFGTKEDFLSANVVLDTPGRTMARDLRERHEMNHFTHIHSWSIRNGTASREFSLALDGRCLTVRLTLTRRAGVSGAYILGVEICKPDSTESRDRGRPSDSTMSRARERDSFVAQEISKTNPDQHLRSDPPSTSPFGRPPLGSRSSSTSNLVGFNISTLAETISSAVERAVQAALFRGGAAANPTPNGGANDASPPQTLHRETQTESKFLIAPPMLNAQPSSSPSQPDTLANGSSNAPAAHNERLTPAGNWTPGASPDATPAKHGALQLSVGDLHPHDDRSPPRGSLWCGLRRRLSKHPSK</sequence>
<evidence type="ECO:0000313" key="4">
    <source>
        <dbReference type="EMBL" id="OJT07399.1"/>
    </source>
</evidence>
<dbReference type="PANTHER" id="PTHR10622:SF10">
    <property type="entry name" value="HET DOMAIN-CONTAINING PROTEIN"/>
    <property type="match status" value="1"/>
</dbReference>
<dbReference type="InterPro" id="IPR010730">
    <property type="entry name" value="HET"/>
</dbReference>
<dbReference type="AlphaFoldDB" id="A0A1M2VIL3"/>
<evidence type="ECO:0000259" key="2">
    <source>
        <dbReference type="Pfam" id="PF06985"/>
    </source>
</evidence>
<feature type="region of interest" description="Disordered" evidence="1">
    <location>
        <begin position="632"/>
        <end position="691"/>
    </location>
</feature>
<dbReference type="OrthoDB" id="5122891at2759"/>
<dbReference type="Pfam" id="PF26640">
    <property type="entry name" value="DUF8212"/>
    <property type="match status" value="1"/>
</dbReference>
<feature type="region of interest" description="Disordered" evidence="1">
    <location>
        <begin position="758"/>
        <end position="844"/>
    </location>
</feature>
<dbReference type="STRING" id="154538.A0A1M2VIL3"/>
<reference evidence="4 5" key="1">
    <citation type="submission" date="2016-10" db="EMBL/GenBank/DDBJ databases">
        <title>Genome sequence of the basidiomycete white-rot fungus Trametes pubescens.</title>
        <authorList>
            <person name="Makela M.R."/>
            <person name="Granchi Z."/>
            <person name="Peng M."/>
            <person name="De Vries R.P."/>
            <person name="Grigoriev I."/>
            <person name="Riley R."/>
            <person name="Hilden K."/>
        </authorList>
    </citation>
    <scope>NUCLEOTIDE SEQUENCE [LARGE SCALE GENOMIC DNA]</scope>
    <source>
        <strain evidence="4 5">FBCC735</strain>
    </source>
</reference>